<proteinExistence type="predicted"/>
<organism evidence="1">
    <name type="scientific">viral metagenome</name>
    <dbReference type="NCBI Taxonomy" id="1070528"/>
    <lineage>
        <taxon>unclassified sequences</taxon>
        <taxon>metagenomes</taxon>
        <taxon>organismal metagenomes</taxon>
    </lineage>
</organism>
<sequence>MTKCSNKTSVCKSFKILGSGIGFTGGRYVAENKMTAARRAGSKLYNKVDNNALYEKFKNKKSIKFILGEITQGGDKKTTAFEVSRTKLVTPKTVKIGSQTIVYKYAYNVKKLINVNGEDMDLM</sequence>
<dbReference type="AlphaFoldDB" id="A0A6C0BQY6"/>
<dbReference type="EMBL" id="MN739217">
    <property type="protein sequence ID" value="QHS94201.1"/>
    <property type="molecule type" value="Genomic_DNA"/>
</dbReference>
<protein>
    <submittedName>
        <fullName evidence="1">Uncharacterized protein</fullName>
    </submittedName>
</protein>
<accession>A0A6C0BQY6</accession>
<name>A0A6C0BQY6_9ZZZZ</name>
<reference evidence="1" key="1">
    <citation type="journal article" date="2020" name="Nature">
        <title>Giant virus diversity and host interactions through global metagenomics.</title>
        <authorList>
            <person name="Schulz F."/>
            <person name="Roux S."/>
            <person name="Paez-Espino D."/>
            <person name="Jungbluth S."/>
            <person name="Walsh D.A."/>
            <person name="Denef V.J."/>
            <person name="McMahon K.D."/>
            <person name="Konstantinidis K.T."/>
            <person name="Eloe-Fadrosh E.A."/>
            <person name="Kyrpides N.C."/>
            <person name="Woyke T."/>
        </authorList>
    </citation>
    <scope>NUCLEOTIDE SEQUENCE</scope>
    <source>
        <strain evidence="1">GVMAG-M-3300018416-26</strain>
    </source>
</reference>
<evidence type="ECO:0000313" key="1">
    <source>
        <dbReference type="EMBL" id="QHS94201.1"/>
    </source>
</evidence>